<keyword evidence="1" id="KW-0472">Membrane</keyword>
<evidence type="ECO:0000313" key="3">
    <source>
        <dbReference type="Proteomes" id="UP000322084"/>
    </source>
</evidence>
<comment type="caution">
    <text evidence="2">The sequence shown here is derived from an EMBL/GenBank/DDBJ whole genome shotgun (WGS) entry which is preliminary data.</text>
</comment>
<proteinExistence type="predicted"/>
<dbReference type="RefSeq" id="WP_150001468.1">
    <property type="nucleotide sequence ID" value="NZ_BKCL01000020.1"/>
</dbReference>
<name>A0A5A7MTV9_9PROT</name>
<reference evidence="2 3" key="1">
    <citation type="submission" date="2019-09" db="EMBL/GenBank/DDBJ databases">
        <title>NBRP : Genome information of microbial organism related human and environment.</title>
        <authorList>
            <person name="Hattori M."/>
            <person name="Oshima K."/>
            <person name="Inaba H."/>
            <person name="Suda W."/>
            <person name="Sakamoto M."/>
            <person name="Iino T."/>
            <person name="Kitahara M."/>
            <person name="Oshida Y."/>
            <person name="Iida T."/>
            <person name="Kudo T."/>
            <person name="Itoh T."/>
            <person name="Ohkuma M."/>
        </authorList>
    </citation>
    <scope>NUCLEOTIDE SEQUENCE [LARGE SCALE GENOMIC DNA]</scope>
    <source>
        <strain evidence="2 3">Hi-2</strain>
    </source>
</reference>
<feature type="transmembrane region" description="Helical" evidence="1">
    <location>
        <begin position="297"/>
        <end position="314"/>
    </location>
</feature>
<dbReference type="EMBL" id="BKCL01000020">
    <property type="protein sequence ID" value="GEQ99360.1"/>
    <property type="molecule type" value="Genomic_DNA"/>
</dbReference>
<sequence length="319" mass="34808">MSKFLALAKRELIEHRTGIVYAPAIITGLMLVVAVASLSIGAGIMVPDWHGSENEYASIAGLLGRLAAEEPLVRGGLVITFLSMMSAPALLILPFVIFFILLGSLYEERRDRSFLFWKSMPVSDTQEVLVKLAAGMVLAPLVFLIVSAIMQVLTLLVVSVIGGVQGGPVWTVWQIDVILINWLQSPVFMMMWALWALPVFAWVLFCGAYAPRAPFMYAVLPPVVVAVAEGLFLRSNHFITWIGTHLSAAPVIRSISEPIADSTRFNGAGESELEIVMQEMSKPDLGGAFSTLGSVDLWIGLVIAAGLIYGAIWFRRYNL</sequence>
<keyword evidence="1" id="KW-0812">Transmembrane</keyword>
<feature type="transmembrane region" description="Helical" evidence="1">
    <location>
        <begin position="187"/>
        <end position="210"/>
    </location>
</feature>
<feature type="transmembrane region" description="Helical" evidence="1">
    <location>
        <begin position="20"/>
        <end position="46"/>
    </location>
</feature>
<feature type="transmembrane region" description="Helical" evidence="1">
    <location>
        <begin position="81"/>
        <end position="107"/>
    </location>
</feature>
<accession>A0A5A7MTV9</accession>
<keyword evidence="1" id="KW-1133">Transmembrane helix</keyword>
<protein>
    <submittedName>
        <fullName evidence="2">ABC transporter permease</fullName>
    </submittedName>
</protein>
<evidence type="ECO:0000256" key="1">
    <source>
        <dbReference type="SAM" id="Phobius"/>
    </source>
</evidence>
<gene>
    <name evidence="2" type="ORF">JCM17844_29970</name>
</gene>
<organism evidence="2 3">
    <name type="scientific">Iodidimonas gelatinilytica</name>
    <dbReference type="NCBI Taxonomy" id="1236966"/>
    <lineage>
        <taxon>Bacteria</taxon>
        <taxon>Pseudomonadati</taxon>
        <taxon>Pseudomonadota</taxon>
        <taxon>Alphaproteobacteria</taxon>
        <taxon>Iodidimonadales</taxon>
        <taxon>Iodidimonadaceae</taxon>
        <taxon>Iodidimonas</taxon>
    </lineage>
</organism>
<evidence type="ECO:0000313" key="2">
    <source>
        <dbReference type="EMBL" id="GEQ99360.1"/>
    </source>
</evidence>
<dbReference type="Proteomes" id="UP000322084">
    <property type="component" value="Unassembled WGS sequence"/>
</dbReference>
<dbReference type="AlphaFoldDB" id="A0A5A7MTV9"/>